<dbReference type="PANTHER" id="PTHR37422:SF13">
    <property type="entry name" value="LIPOPOLYSACCHARIDE BIOSYNTHESIS PROTEIN PA4999-RELATED"/>
    <property type="match status" value="1"/>
</dbReference>
<feature type="transmembrane region" description="Helical" evidence="1">
    <location>
        <begin position="128"/>
        <end position="148"/>
    </location>
</feature>
<feature type="transmembrane region" description="Helical" evidence="1">
    <location>
        <begin position="168"/>
        <end position="188"/>
    </location>
</feature>
<gene>
    <name evidence="2" type="ORF">UY33_C0031G0018</name>
</gene>
<feature type="transmembrane region" description="Helical" evidence="1">
    <location>
        <begin position="327"/>
        <end position="344"/>
    </location>
</feature>
<dbReference type="EMBL" id="LCPP01000031">
    <property type="protein sequence ID" value="KKU99478.1"/>
    <property type="molecule type" value="Genomic_DNA"/>
</dbReference>
<evidence type="ECO:0000313" key="3">
    <source>
        <dbReference type="Proteomes" id="UP000034637"/>
    </source>
</evidence>
<feature type="transmembrane region" description="Helical" evidence="1">
    <location>
        <begin position="394"/>
        <end position="415"/>
    </location>
</feature>
<feature type="transmembrane region" description="Helical" evidence="1">
    <location>
        <begin position="200"/>
        <end position="222"/>
    </location>
</feature>
<proteinExistence type="predicted"/>
<evidence type="ECO:0008006" key="4">
    <source>
        <dbReference type="Google" id="ProtNLM"/>
    </source>
</evidence>
<feature type="transmembrane region" description="Helical" evidence="1">
    <location>
        <begin position="286"/>
        <end position="307"/>
    </location>
</feature>
<dbReference type="PANTHER" id="PTHR37422">
    <property type="entry name" value="TEICHURONIC ACID BIOSYNTHESIS PROTEIN TUAE"/>
    <property type="match status" value="1"/>
</dbReference>
<accession>A0A0G1XA52</accession>
<name>A0A0G1XA52_9BACT</name>
<dbReference type="AlphaFoldDB" id="A0A0G1XA52"/>
<evidence type="ECO:0000256" key="1">
    <source>
        <dbReference type="SAM" id="Phobius"/>
    </source>
</evidence>
<keyword evidence="1" id="KW-1133">Transmembrane helix</keyword>
<feature type="transmembrane region" description="Helical" evidence="1">
    <location>
        <begin position="99"/>
        <end position="119"/>
    </location>
</feature>
<sequence>MKTSATLQKIGFLIIQVTVFLFPLFFLPVTSEFYEFNKLALLAISSSLLTLIVAVNFVLDRQVRLIRSPLGLPLLSLVAAWVFSTFLKTPNRFDALVEPGQTSTIVFLVLFFLAASNLIRTKKELEHILSTLLVSIAALAFLTIAWGSGLMSQIIPFKFAQNITWTPLGNPLTALLLFITLLPLQIVLTLKDKSSSSKTLLYSLSILASVIAGGLLIFRLFASGPNNRPVFLPQAASWAIALESIKISPILGTGPATYLSDFSRFRPINFNLTPLWNIRFSSASNYYLQLLSTLGLFGFAAYVFLVARSANLFAHTLKSSSDSPFRALALGSALSLVILFFSQLVIPSGIVTLFTIFILLIIVTQAFKQMGSSLVHEANIELIAASDIGTRSPLLPWILLALALLFVTPTAYLGWRAFAAETHFQA</sequence>
<dbReference type="Proteomes" id="UP000034637">
    <property type="component" value="Unassembled WGS sequence"/>
</dbReference>
<comment type="caution">
    <text evidence="2">The sequence shown here is derived from an EMBL/GenBank/DDBJ whole genome shotgun (WGS) entry which is preliminary data.</text>
</comment>
<organism evidence="2 3">
    <name type="scientific">Candidatus Amesbacteria bacterium GW2011_GWA1_48_9</name>
    <dbReference type="NCBI Taxonomy" id="1618355"/>
    <lineage>
        <taxon>Bacteria</taxon>
        <taxon>Candidatus Amesiibacteriota</taxon>
    </lineage>
</organism>
<feature type="transmembrane region" description="Helical" evidence="1">
    <location>
        <begin position="39"/>
        <end position="58"/>
    </location>
</feature>
<feature type="non-terminal residue" evidence="2">
    <location>
        <position position="426"/>
    </location>
</feature>
<feature type="transmembrane region" description="Helical" evidence="1">
    <location>
        <begin position="7"/>
        <end position="27"/>
    </location>
</feature>
<keyword evidence="1" id="KW-0812">Transmembrane</keyword>
<feature type="transmembrane region" description="Helical" evidence="1">
    <location>
        <begin position="70"/>
        <end position="87"/>
    </location>
</feature>
<dbReference type="InterPro" id="IPR051533">
    <property type="entry name" value="WaaL-like"/>
</dbReference>
<protein>
    <recommendedName>
        <fullName evidence="4">O-antigen polymerase</fullName>
    </recommendedName>
</protein>
<reference evidence="2 3" key="1">
    <citation type="journal article" date="2015" name="Nature">
        <title>rRNA introns, odd ribosomes, and small enigmatic genomes across a large radiation of phyla.</title>
        <authorList>
            <person name="Brown C.T."/>
            <person name="Hug L.A."/>
            <person name="Thomas B.C."/>
            <person name="Sharon I."/>
            <person name="Castelle C.J."/>
            <person name="Singh A."/>
            <person name="Wilkins M.J."/>
            <person name="Williams K.H."/>
            <person name="Banfield J.F."/>
        </authorList>
    </citation>
    <scope>NUCLEOTIDE SEQUENCE [LARGE SCALE GENOMIC DNA]</scope>
</reference>
<evidence type="ECO:0000313" key="2">
    <source>
        <dbReference type="EMBL" id="KKU99478.1"/>
    </source>
</evidence>
<keyword evidence="1" id="KW-0472">Membrane</keyword>